<dbReference type="InterPro" id="IPR058705">
    <property type="entry name" value="A_ENA"/>
</dbReference>
<dbReference type="KEGG" id="asoc:CB4_04094"/>
<protein>
    <submittedName>
        <fullName evidence="1">Uncharacterized protein</fullName>
    </submittedName>
</protein>
<dbReference type="Proteomes" id="UP000217696">
    <property type="component" value="Chromosome"/>
</dbReference>
<dbReference type="AlphaFoldDB" id="A0A0U5B608"/>
<gene>
    <name evidence="1" type="ORF">CB4_04094</name>
</gene>
<evidence type="ECO:0000313" key="1">
    <source>
        <dbReference type="EMBL" id="BAU29840.1"/>
    </source>
</evidence>
<accession>A0A0U5B608</accession>
<dbReference type="Pfam" id="PF26595">
    <property type="entry name" value="A_ENA"/>
    <property type="match status" value="1"/>
</dbReference>
<dbReference type="OrthoDB" id="2939962at2"/>
<keyword evidence="2" id="KW-1185">Reference proteome</keyword>
<reference evidence="1 2" key="1">
    <citation type="submission" date="2015-12" db="EMBL/GenBank/DDBJ databases">
        <title>Genome sequence of Aneurinibacillus soli.</title>
        <authorList>
            <person name="Lee J.S."/>
            <person name="Lee K.C."/>
            <person name="Kim K.K."/>
            <person name="Lee B.W."/>
        </authorList>
    </citation>
    <scope>NUCLEOTIDE SEQUENCE [LARGE SCALE GENOMIC DNA]</scope>
    <source>
        <strain evidence="1 2">CB4</strain>
    </source>
</reference>
<name>A0A0U5B608_9BACL</name>
<proteinExistence type="predicted"/>
<evidence type="ECO:0000313" key="2">
    <source>
        <dbReference type="Proteomes" id="UP000217696"/>
    </source>
</evidence>
<organism evidence="1 2">
    <name type="scientific">Aneurinibacillus soli</name>
    <dbReference type="NCBI Taxonomy" id="1500254"/>
    <lineage>
        <taxon>Bacteria</taxon>
        <taxon>Bacillati</taxon>
        <taxon>Bacillota</taxon>
        <taxon>Bacilli</taxon>
        <taxon>Bacillales</taxon>
        <taxon>Paenibacillaceae</taxon>
        <taxon>Aneurinibacillus group</taxon>
        <taxon>Aneurinibacillus</taxon>
    </lineage>
</organism>
<dbReference type="RefSeq" id="WP_096467481.1">
    <property type="nucleotide sequence ID" value="NZ_AP017312.1"/>
</dbReference>
<dbReference type="EMBL" id="AP017312">
    <property type="protein sequence ID" value="BAU29840.1"/>
    <property type="molecule type" value="Genomic_DNA"/>
</dbReference>
<sequence length="105" mass="12275">MSEECFEGKHKERQSLHTVLLDLMESVAHEEEALAHLIRAEAGKVQAFVGKCHDFPTCPSNHEIIRLNRSVTKLMETIIMKEWLLLKKLEDTLEFIRKPRECMEE</sequence>